<evidence type="ECO:0000313" key="2">
    <source>
        <dbReference type="Proteomes" id="UP000015106"/>
    </source>
</evidence>
<reference evidence="1" key="3">
    <citation type="submission" date="2022-06" db="UniProtKB">
        <authorList>
            <consortium name="EnsemblPlants"/>
        </authorList>
    </citation>
    <scope>IDENTIFICATION</scope>
</reference>
<keyword evidence="2" id="KW-1185">Reference proteome</keyword>
<accession>A0A8R7PA56</accession>
<proteinExistence type="predicted"/>
<dbReference type="EnsemblPlants" id="TuG1812G0200001016.01.T01">
    <property type="protein sequence ID" value="TuG1812G0200001016.01.T01.cds443238"/>
    <property type="gene ID" value="TuG1812G0200001016.01"/>
</dbReference>
<name>A0A8R7PA56_TRIUA</name>
<dbReference type="AlphaFoldDB" id="A0A8R7PA56"/>
<sequence>MHFNIHTLKFLWHFPLKFPCNFHCNFCNFHCNFYAICTGNYYVITRGFLHCNSWSV</sequence>
<protein>
    <submittedName>
        <fullName evidence="1">Uncharacterized protein</fullName>
    </submittedName>
</protein>
<organism evidence="1 2">
    <name type="scientific">Triticum urartu</name>
    <name type="common">Red wild einkorn</name>
    <name type="synonym">Crithodium urartu</name>
    <dbReference type="NCBI Taxonomy" id="4572"/>
    <lineage>
        <taxon>Eukaryota</taxon>
        <taxon>Viridiplantae</taxon>
        <taxon>Streptophyta</taxon>
        <taxon>Embryophyta</taxon>
        <taxon>Tracheophyta</taxon>
        <taxon>Spermatophyta</taxon>
        <taxon>Magnoliopsida</taxon>
        <taxon>Liliopsida</taxon>
        <taxon>Poales</taxon>
        <taxon>Poaceae</taxon>
        <taxon>BOP clade</taxon>
        <taxon>Pooideae</taxon>
        <taxon>Triticodae</taxon>
        <taxon>Triticeae</taxon>
        <taxon>Triticinae</taxon>
        <taxon>Triticum</taxon>
    </lineage>
</organism>
<reference evidence="2" key="1">
    <citation type="journal article" date="2013" name="Nature">
        <title>Draft genome of the wheat A-genome progenitor Triticum urartu.</title>
        <authorList>
            <person name="Ling H.Q."/>
            <person name="Zhao S."/>
            <person name="Liu D."/>
            <person name="Wang J."/>
            <person name="Sun H."/>
            <person name="Zhang C."/>
            <person name="Fan H."/>
            <person name="Li D."/>
            <person name="Dong L."/>
            <person name="Tao Y."/>
            <person name="Gao C."/>
            <person name="Wu H."/>
            <person name="Li Y."/>
            <person name="Cui Y."/>
            <person name="Guo X."/>
            <person name="Zheng S."/>
            <person name="Wang B."/>
            <person name="Yu K."/>
            <person name="Liang Q."/>
            <person name="Yang W."/>
            <person name="Lou X."/>
            <person name="Chen J."/>
            <person name="Feng M."/>
            <person name="Jian J."/>
            <person name="Zhang X."/>
            <person name="Luo G."/>
            <person name="Jiang Y."/>
            <person name="Liu J."/>
            <person name="Wang Z."/>
            <person name="Sha Y."/>
            <person name="Zhang B."/>
            <person name="Wu H."/>
            <person name="Tang D."/>
            <person name="Shen Q."/>
            <person name="Xue P."/>
            <person name="Zou S."/>
            <person name="Wang X."/>
            <person name="Liu X."/>
            <person name="Wang F."/>
            <person name="Yang Y."/>
            <person name="An X."/>
            <person name="Dong Z."/>
            <person name="Zhang K."/>
            <person name="Zhang X."/>
            <person name="Luo M.C."/>
            <person name="Dvorak J."/>
            <person name="Tong Y."/>
            <person name="Wang J."/>
            <person name="Yang H."/>
            <person name="Li Z."/>
            <person name="Wang D."/>
            <person name="Zhang A."/>
            <person name="Wang J."/>
        </authorList>
    </citation>
    <scope>NUCLEOTIDE SEQUENCE</scope>
    <source>
        <strain evidence="2">cv. G1812</strain>
    </source>
</reference>
<dbReference type="Gramene" id="TuG1812G0200001016.01.T01">
    <property type="protein sequence ID" value="TuG1812G0200001016.01.T01.cds443238"/>
    <property type="gene ID" value="TuG1812G0200001016.01"/>
</dbReference>
<evidence type="ECO:0000313" key="1">
    <source>
        <dbReference type="EnsemblPlants" id="TuG1812G0200001016.01.T01.cds443238"/>
    </source>
</evidence>
<dbReference type="Proteomes" id="UP000015106">
    <property type="component" value="Chromosome 2"/>
</dbReference>
<reference evidence="1" key="2">
    <citation type="submission" date="2018-03" db="EMBL/GenBank/DDBJ databases">
        <title>The Triticum urartu genome reveals the dynamic nature of wheat genome evolution.</title>
        <authorList>
            <person name="Ling H."/>
            <person name="Ma B."/>
            <person name="Shi X."/>
            <person name="Liu H."/>
            <person name="Dong L."/>
            <person name="Sun H."/>
            <person name="Cao Y."/>
            <person name="Gao Q."/>
            <person name="Zheng S."/>
            <person name="Li Y."/>
            <person name="Yu Y."/>
            <person name="Du H."/>
            <person name="Qi M."/>
            <person name="Li Y."/>
            <person name="Yu H."/>
            <person name="Cui Y."/>
            <person name="Wang N."/>
            <person name="Chen C."/>
            <person name="Wu H."/>
            <person name="Zhao Y."/>
            <person name="Zhang J."/>
            <person name="Li Y."/>
            <person name="Zhou W."/>
            <person name="Zhang B."/>
            <person name="Hu W."/>
            <person name="Eijk M."/>
            <person name="Tang J."/>
            <person name="Witsenboer H."/>
            <person name="Zhao S."/>
            <person name="Li Z."/>
            <person name="Zhang A."/>
            <person name="Wang D."/>
            <person name="Liang C."/>
        </authorList>
    </citation>
    <scope>NUCLEOTIDE SEQUENCE [LARGE SCALE GENOMIC DNA]</scope>
    <source>
        <strain evidence="1">cv. G1812</strain>
    </source>
</reference>